<dbReference type="Pfam" id="PF08241">
    <property type="entry name" value="Methyltransf_11"/>
    <property type="match status" value="1"/>
</dbReference>
<dbReference type="SUPFAM" id="SSF53335">
    <property type="entry name" value="S-adenosyl-L-methionine-dependent methyltransferases"/>
    <property type="match status" value="1"/>
</dbReference>
<feature type="domain" description="Methyltransferase type 11" evidence="1">
    <location>
        <begin position="36"/>
        <end position="100"/>
    </location>
</feature>
<dbReference type="EMBL" id="AP028907">
    <property type="protein sequence ID" value="BES82768.1"/>
    <property type="molecule type" value="Genomic_DNA"/>
</dbReference>
<dbReference type="InterPro" id="IPR029063">
    <property type="entry name" value="SAM-dependent_MTases_sf"/>
</dbReference>
<protein>
    <recommendedName>
        <fullName evidence="1">Methyltransferase type 11 domain-containing protein</fullName>
    </recommendedName>
</protein>
<accession>A0ABM8IZ09</accession>
<keyword evidence="3" id="KW-1185">Reference proteome</keyword>
<organism evidence="2 3">
    <name type="scientific">Pyrodictium abyssi</name>
    <dbReference type="NCBI Taxonomy" id="54256"/>
    <lineage>
        <taxon>Archaea</taxon>
        <taxon>Thermoproteota</taxon>
        <taxon>Thermoprotei</taxon>
        <taxon>Desulfurococcales</taxon>
        <taxon>Pyrodictiaceae</taxon>
        <taxon>Pyrodictium</taxon>
    </lineage>
</organism>
<dbReference type="Proteomes" id="UP001341135">
    <property type="component" value="Chromosome"/>
</dbReference>
<reference evidence="2 3" key="1">
    <citation type="submission" date="2023-09" db="EMBL/GenBank/DDBJ databases">
        <title>Pyrofollis japonicus gen. nov. sp. nov., a novel member of the family Pyrodictiaceae isolated from the Iheya North hydrothermal field.</title>
        <authorList>
            <person name="Miyazaki U."/>
            <person name="Sanari M."/>
            <person name="Tame A."/>
            <person name="Kitajima M."/>
            <person name="Okamoto A."/>
            <person name="Sawayama S."/>
            <person name="Miyazaki J."/>
            <person name="Takai K."/>
            <person name="Nakagawa S."/>
        </authorList>
    </citation>
    <scope>NUCLEOTIDE SEQUENCE [LARGE SCALE GENOMIC DNA]</scope>
    <source>
        <strain evidence="2 3">AV2</strain>
    </source>
</reference>
<evidence type="ECO:0000259" key="1">
    <source>
        <dbReference type="Pfam" id="PF08241"/>
    </source>
</evidence>
<gene>
    <name evidence="2" type="ORF">PABY_23350</name>
</gene>
<evidence type="ECO:0000313" key="3">
    <source>
        <dbReference type="Proteomes" id="UP001341135"/>
    </source>
</evidence>
<dbReference type="GeneID" id="89290338"/>
<name>A0ABM8IZ09_9CREN</name>
<sequence>MGWPCCSWEGFFEDAERVQEEIWSLVDPGGVVVVDVGVGDSTRRLLEQGATVVGVDRDAARLRQLLHQPGAMVVEADFAYAPLRRRSAGLVVFYFSLHEADPALHQRMLLAARETAPRVMVVEPSPSGCPLYEEYAGLWRRAMHSIGGFEDYMPVEYWRRLLEETGFTVIQAKRVEWRACIPYEVFRGIVEDTAEAWARLGVPGEYIRGLWSLLDRAKKEGFRWSDIYVILAEGRGSHGG</sequence>
<dbReference type="InterPro" id="IPR013216">
    <property type="entry name" value="Methyltransf_11"/>
</dbReference>
<evidence type="ECO:0000313" key="2">
    <source>
        <dbReference type="EMBL" id="BES82768.1"/>
    </source>
</evidence>
<dbReference type="Gene3D" id="3.40.50.150">
    <property type="entry name" value="Vaccinia Virus protein VP39"/>
    <property type="match status" value="1"/>
</dbReference>
<proteinExistence type="predicted"/>
<dbReference type="RefSeq" id="WP_338250400.1">
    <property type="nucleotide sequence ID" value="NZ_AP028907.1"/>
</dbReference>